<feature type="domain" description="Smf/DprA SLOG" evidence="2">
    <location>
        <begin position="1"/>
        <end position="68"/>
    </location>
</feature>
<comment type="caution">
    <text evidence="4">The sequence shown here is derived from an EMBL/GenBank/DDBJ whole genome shotgun (WGS) entry which is preliminary data.</text>
</comment>
<name>A0A0F9FED7_9ZZZZ</name>
<dbReference type="EMBL" id="LAZR01030761">
    <property type="protein sequence ID" value="KKL55660.1"/>
    <property type="molecule type" value="Genomic_DNA"/>
</dbReference>
<dbReference type="Gene3D" id="3.40.50.450">
    <property type="match status" value="1"/>
</dbReference>
<dbReference type="AlphaFoldDB" id="A0A0F9FED7"/>
<accession>A0A0F9FED7</accession>
<evidence type="ECO:0000256" key="1">
    <source>
        <dbReference type="ARBA" id="ARBA00006525"/>
    </source>
</evidence>
<dbReference type="SUPFAM" id="SSF102405">
    <property type="entry name" value="MCP/YpsA-like"/>
    <property type="match status" value="1"/>
</dbReference>
<sequence length="153" mass="16400">SGISLGTVIVEATRKSGSLITARLAAEQNREVFAVPGSIHSFKSTGTHNLIKQGAKLVEHAQDILDELRVLLSPQGGEPDTNPGEPVESAPPLSLDEALVFKALGPYPIHIDNLIRKMEIEPGKLSSILLKLELQGIVQQAPGKLFTRCEGSF</sequence>
<dbReference type="InterPro" id="IPR036388">
    <property type="entry name" value="WH-like_DNA-bd_sf"/>
</dbReference>
<dbReference type="PANTHER" id="PTHR43022">
    <property type="entry name" value="PROTEIN SMF"/>
    <property type="match status" value="1"/>
</dbReference>
<dbReference type="PANTHER" id="PTHR43022:SF1">
    <property type="entry name" value="PROTEIN SMF"/>
    <property type="match status" value="1"/>
</dbReference>
<protein>
    <submittedName>
        <fullName evidence="4">Uncharacterized protein</fullName>
    </submittedName>
</protein>
<dbReference type="InterPro" id="IPR041614">
    <property type="entry name" value="DprA_WH"/>
</dbReference>
<evidence type="ECO:0000313" key="4">
    <source>
        <dbReference type="EMBL" id="KKL55660.1"/>
    </source>
</evidence>
<dbReference type="InterPro" id="IPR057666">
    <property type="entry name" value="DrpA_SLOG"/>
</dbReference>
<evidence type="ECO:0000259" key="2">
    <source>
        <dbReference type="Pfam" id="PF02481"/>
    </source>
</evidence>
<reference evidence="4" key="1">
    <citation type="journal article" date="2015" name="Nature">
        <title>Complex archaea that bridge the gap between prokaryotes and eukaryotes.</title>
        <authorList>
            <person name="Spang A."/>
            <person name="Saw J.H."/>
            <person name="Jorgensen S.L."/>
            <person name="Zaremba-Niedzwiedzka K."/>
            <person name="Martijn J."/>
            <person name="Lind A.E."/>
            <person name="van Eijk R."/>
            <person name="Schleper C."/>
            <person name="Guy L."/>
            <person name="Ettema T.J."/>
        </authorList>
    </citation>
    <scope>NUCLEOTIDE SEQUENCE</scope>
</reference>
<proteinExistence type="inferred from homology"/>
<dbReference type="Gene3D" id="1.10.10.10">
    <property type="entry name" value="Winged helix-like DNA-binding domain superfamily/Winged helix DNA-binding domain"/>
    <property type="match status" value="1"/>
</dbReference>
<feature type="non-terminal residue" evidence="4">
    <location>
        <position position="1"/>
    </location>
</feature>
<dbReference type="GO" id="GO:0009294">
    <property type="term" value="P:DNA-mediated transformation"/>
    <property type="evidence" value="ECO:0007669"/>
    <property type="project" value="InterPro"/>
</dbReference>
<feature type="domain" description="DprA winged helix" evidence="3">
    <location>
        <begin position="86"/>
        <end position="144"/>
    </location>
</feature>
<dbReference type="Pfam" id="PF17782">
    <property type="entry name" value="WHD_DprA"/>
    <property type="match status" value="1"/>
</dbReference>
<organism evidence="4">
    <name type="scientific">marine sediment metagenome</name>
    <dbReference type="NCBI Taxonomy" id="412755"/>
    <lineage>
        <taxon>unclassified sequences</taxon>
        <taxon>metagenomes</taxon>
        <taxon>ecological metagenomes</taxon>
    </lineage>
</organism>
<evidence type="ECO:0000259" key="3">
    <source>
        <dbReference type="Pfam" id="PF17782"/>
    </source>
</evidence>
<dbReference type="Pfam" id="PF02481">
    <property type="entry name" value="DNA_processg_A"/>
    <property type="match status" value="1"/>
</dbReference>
<gene>
    <name evidence="4" type="ORF">LCGC14_2253180</name>
</gene>
<dbReference type="InterPro" id="IPR003488">
    <property type="entry name" value="DprA"/>
</dbReference>
<comment type="similarity">
    <text evidence="1">Belongs to the DprA/Smf family.</text>
</comment>